<comment type="caution">
    <text evidence="1">The sequence shown here is derived from an EMBL/GenBank/DDBJ whole genome shotgun (WGS) entry which is preliminary data.</text>
</comment>
<protein>
    <submittedName>
        <fullName evidence="1">Uncharacterized protein</fullName>
    </submittedName>
</protein>
<proteinExistence type="predicted"/>
<dbReference type="OrthoDB" id="7508154at2"/>
<dbReference type="Gene3D" id="3.30.1330.70">
    <property type="entry name" value="Holliday junction resolvase RusA"/>
    <property type="match status" value="1"/>
</dbReference>
<gene>
    <name evidence="1" type="ORF">EU556_20905</name>
</gene>
<dbReference type="InterPro" id="IPR036614">
    <property type="entry name" value="RusA-like_sf"/>
</dbReference>
<dbReference type="RefSeq" id="WP_135436092.1">
    <property type="nucleotide sequence ID" value="NZ_SRLA01000005.1"/>
</dbReference>
<dbReference type="Proteomes" id="UP000298337">
    <property type="component" value="Unassembled WGS sequence"/>
</dbReference>
<accession>A0A4Z0P367</accession>
<dbReference type="GO" id="GO:0000287">
    <property type="term" value="F:magnesium ion binding"/>
    <property type="evidence" value="ECO:0007669"/>
    <property type="project" value="InterPro"/>
</dbReference>
<dbReference type="AlphaFoldDB" id="A0A4Z0P367"/>
<keyword evidence="2" id="KW-1185">Reference proteome</keyword>
<reference evidence="1 2" key="1">
    <citation type="submission" date="2019-04" db="EMBL/GenBank/DDBJ databases">
        <authorList>
            <person name="Feng G."/>
            <person name="Zhang J."/>
            <person name="Zhu H."/>
        </authorList>
    </citation>
    <scope>NUCLEOTIDE SEQUENCE [LARGE SCALE GENOMIC DNA]</scope>
    <source>
        <strain evidence="1 2">92R-1</strain>
    </source>
</reference>
<dbReference type="SUPFAM" id="SSF103084">
    <property type="entry name" value="Holliday junction resolvase RusA"/>
    <property type="match status" value="1"/>
</dbReference>
<organism evidence="1 2">
    <name type="scientific">Hymenobacter fodinae</name>
    <dbReference type="NCBI Taxonomy" id="2510796"/>
    <lineage>
        <taxon>Bacteria</taxon>
        <taxon>Pseudomonadati</taxon>
        <taxon>Bacteroidota</taxon>
        <taxon>Cytophagia</taxon>
        <taxon>Cytophagales</taxon>
        <taxon>Hymenobacteraceae</taxon>
        <taxon>Hymenobacter</taxon>
    </lineage>
</organism>
<dbReference type="GO" id="GO:0006310">
    <property type="term" value="P:DNA recombination"/>
    <property type="evidence" value="ECO:0007669"/>
    <property type="project" value="InterPro"/>
</dbReference>
<dbReference type="EMBL" id="SRLA01000005">
    <property type="protein sequence ID" value="TGE04648.1"/>
    <property type="molecule type" value="Genomic_DNA"/>
</dbReference>
<name>A0A4Z0P367_9BACT</name>
<dbReference type="GO" id="GO:0006281">
    <property type="term" value="P:DNA repair"/>
    <property type="evidence" value="ECO:0007669"/>
    <property type="project" value="InterPro"/>
</dbReference>
<sequence length="87" mass="9793">MKLACRQIAAAQPVSFPAGCIALCVTFYPPNNRWDFDAQVSACKALFDGIADAWGVNDRRFRPMMVFENADKHNPRVEITLYPENNS</sequence>
<evidence type="ECO:0000313" key="2">
    <source>
        <dbReference type="Proteomes" id="UP000298337"/>
    </source>
</evidence>
<evidence type="ECO:0000313" key="1">
    <source>
        <dbReference type="EMBL" id="TGE04648.1"/>
    </source>
</evidence>